<evidence type="ECO:0000256" key="1">
    <source>
        <dbReference type="ARBA" id="ARBA00004123"/>
    </source>
</evidence>
<dbReference type="PROSITE" id="PS00028">
    <property type="entry name" value="ZINC_FINGER_C2H2_1"/>
    <property type="match status" value="7"/>
</dbReference>
<dbReference type="PANTHER" id="PTHR24404:SF114">
    <property type="entry name" value="KLUMPFUSS, ISOFORM B-RELATED"/>
    <property type="match status" value="1"/>
</dbReference>
<feature type="domain" description="C2H2-type" evidence="13">
    <location>
        <begin position="440"/>
        <end position="467"/>
    </location>
</feature>
<dbReference type="Proteomes" id="UP001151699">
    <property type="component" value="Chromosome X"/>
</dbReference>
<name>A0A9Q0MVX4_9DIPT</name>
<feature type="binding site" evidence="11">
    <location>
        <position position="16"/>
    </location>
    <ligand>
        <name>Zn(2+)</name>
        <dbReference type="ChEBI" id="CHEBI:29105"/>
    </ligand>
</feature>
<feature type="compositionally biased region" description="Polar residues" evidence="12">
    <location>
        <begin position="180"/>
        <end position="196"/>
    </location>
</feature>
<feature type="domain" description="C2H2-type" evidence="13">
    <location>
        <begin position="502"/>
        <end position="530"/>
    </location>
</feature>
<dbReference type="EMBL" id="WJQU01000003">
    <property type="protein sequence ID" value="KAJ6638120.1"/>
    <property type="molecule type" value="Genomic_DNA"/>
</dbReference>
<evidence type="ECO:0000256" key="8">
    <source>
        <dbReference type="ARBA" id="ARBA00023163"/>
    </source>
</evidence>
<dbReference type="Gene3D" id="3.30.160.60">
    <property type="entry name" value="Classic Zinc Finger"/>
    <property type="match status" value="6"/>
</dbReference>
<dbReference type="PROSITE" id="PS50157">
    <property type="entry name" value="ZINC_FINGER_C2H2_2"/>
    <property type="match status" value="8"/>
</dbReference>
<feature type="region of interest" description="Disordered" evidence="12">
    <location>
        <begin position="241"/>
        <end position="321"/>
    </location>
</feature>
<protein>
    <submittedName>
        <fullName evidence="15">Transcription factor grauzone</fullName>
    </submittedName>
</protein>
<feature type="compositionally biased region" description="Basic and acidic residues" evidence="12">
    <location>
        <begin position="289"/>
        <end position="298"/>
    </location>
</feature>
<dbReference type="GO" id="GO:0003700">
    <property type="term" value="F:DNA-binding transcription factor activity"/>
    <property type="evidence" value="ECO:0007669"/>
    <property type="project" value="TreeGrafter"/>
</dbReference>
<dbReference type="FunFam" id="3.30.160.60:FF:000322">
    <property type="entry name" value="GDNF-inducible zinc finger protein 1"/>
    <property type="match status" value="1"/>
</dbReference>
<comment type="caution">
    <text evidence="15">The sequence shown here is derived from an EMBL/GenBank/DDBJ whole genome shotgun (WGS) entry which is preliminary data.</text>
</comment>
<dbReference type="InterPro" id="IPR012934">
    <property type="entry name" value="Znf_AD"/>
</dbReference>
<evidence type="ECO:0000256" key="11">
    <source>
        <dbReference type="PROSITE-ProRule" id="PRU01263"/>
    </source>
</evidence>
<dbReference type="OrthoDB" id="3565419at2759"/>
<dbReference type="GO" id="GO:0006357">
    <property type="term" value="P:regulation of transcription by RNA polymerase II"/>
    <property type="evidence" value="ECO:0007669"/>
    <property type="project" value="TreeGrafter"/>
</dbReference>
<feature type="binding site" evidence="11">
    <location>
        <position position="13"/>
    </location>
    <ligand>
        <name>Zn(2+)</name>
        <dbReference type="ChEBI" id="CHEBI:29105"/>
    </ligand>
</feature>
<dbReference type="FunFam" id="3.30.160.60:FF:000604">
    <property type="entry name" value="Histone H4 transcription factor-like Protein"/>
    <property type="match status" value="1"/>
</dbReference>
<dbReference type="SMART" id="SM00355">
    <property type="entry name" value="ZnF_C2H2"/>
    <property type="match status" value="10"/>
</dbReference>
<feature type="binding site" evidence="11">
    <location>
        <position position="61"/>
    </location>
    <ligand>
        <name>Zn(2+)</name>
        <dbReference type="ChEBI" id="CHEBI:29105"/>
    </ligand>
</feature>
<feature type="domain" description="C2H2-type" evidence="13">
    <location>
        <begin position="560"/>
        <end position="588"/>
    </location>
</feature>
<feature type="domain" description="C2H2-type" evidence="13">
    <location>
        <begin position="410"/>
        <end position="437"/>
    </location>
</feature>
<keyword evidence="7" id="KW-0238">DNA-binding</keyword>
<dbReference type="Pfam" id="PF07776">
    <property type="entry name" value="zf-AD"/>
    <property type="match status" value="1"/>
</dbReference>
<dbReference type="AlphaFoldDB" id="A0A9Q0MVX4"/>
<evidence type="ECO:0000256" key="3">
    <source>
        <dbReference type="ARBA" id="ARBA00022737"/>
    </source>
</evidence>
<evidence type="ECO:0000313" key="15">
    <source>
        <dbReference type="EMBL" id="KAJ6638120.1"/>
    </source>
</evidence>
<dbReference type="SMART" id="SM00868">
    <property type="entry name" value="zf-AD"/>
    <property type="match status" value="1"/>
</dbReference>
<keyword evidence="4 10" id="KW-0863">Zinc-finger</keyword>
<keyword evidence="6" id="KW-0805">Transcription regulation</keyword>
<proteinExistence type="predicted"/>
<keyword evidence="9" id="KW-0539">Nucleus</keyword>
<evidence type="ECO:0000259" key="13">
    <source>
        <dbReference type="PROSITE" id="PS50157"/>
    </source>
</evidence>
<evidence type="ECO:0000256" key="6">
    <source>
        <dbReference type="ARBA" id="ARBA00023015"/>
    </source>
</evidence>
<keyword evidence="2 11" id="KW-0479">Metal-binding</keyword>
<feature type="region of interest" description="Disordered" evidence="12">
    <location>
        <begin position="180"/>
        <end position="209"/>
    </location>
</feature>
<dbReference type="PROSITE" id="PS51915">
    <property type="entry name" value="ZAD"/>
    <property type="match status" value="1"/>
</dbReference>
<feature type="domain" description="C2H2-type" evidence="13">
    <location>
        <begin position="589"/>
        <end position="616"/>
    </location>
</feature>
<organism evidence="15 16">
    <name type="scientific">Pseudolycoriella hygida</name>
    <dbReference type="NCBI Taxonomy" id="35572"/>
    <lineage>
        <taxon>Eukaryota</taxon>
        <taxon>Metazoa</taxon>
        <taxon>Ecdysozoa</taxon>
        <taxon>Arthropoda</taxon>
        <taxon>Hexapoda</taxon>
        <taxon>Insecta</taxon>
        <taxon>Pterygota</taxon>
        <taxon>Neoptera</taxon>
        <taxon>Endopterygota</taxon>
        <taxon>Diptera</taxon>
        <taxon>Nematocera</taxon>
        <taxon>Sciaroidea</taxon>
        <taxon>Sciaridae</taxon>
        <taxon>Pseudolycoriella</taxon>
    </lineage>
</organism>
<evidence type="ECO:0000256" key="9">
    <source>
        <dbReference type="ARBA" id="ARBA00023242"/>
    </source>
</evidence>
<evidence type="ECO:0000256" key="4">
    <source>
        <dbReference type="ARBA" id="ARBA00022771"/>
    </source>
</evidence>
<dbReference type="SUPFAM" id="SSF57716">
    <property type="entry name" value="Glucocorticoid receptor-like (DNA-binding domain)"/>
    <property type="match status" value="1"/>
</dbReference>
<evidence type="ECO:0000256" key="12">
    <source>
        <dbReference type="SAM" id="MobiDB-lite"/>
    </source>
</evidence>
<dbReference type="InterPro" id="IPR036236">
    <property type="entry name" value="Znf_C2H2_sf"/>
</dbReference>
<feature type="binding site" evidence="11">
    <location>
        <position position="64"/>
    </location>
    <ligand>
        <name>Zn(2+)</name>
        <dbReference type="ChEBI" id="CHEBI:29105"/>
    </ligand>
</feature>
<feature type="domain" description="C2H2-type" evidence="13">
    <location>
        <begin position="471"/>
        <end position="499"/>
    </location>
</feature>
<feature type="domain" description="C2H2-type" evidence="13">
    <location>
        <begin position="618"/>
        <end position="646"/>
    </location>
</feature>
<keyword evidence="8" id="KW-0804">Transcription</keyword>
<feature type="compositionally biased region" description="Basic residues" evidence="12">
    <location>
        <begin position="251"/>
        <end position="260"/>
    </location>
</feature>
<dbReference type="InterPro" id="IPR050589">
    <property type="entry name" value="Ikaros_C2H2-ZF"/>
</dbReference>
<gene>
    <name evidence="15" type="primary">grau_5</name>
    <name evidence="15" type="ORF">Bhyg_10853</name>
</gene>
<dbReference type="Gene3D" id="3.40.1800.20">
    <property type="match status" value="1"/>
</dbReference>
<keyword evidence="3" id="KW-0677">Repeat</keyword>
<evidence type="ECO:0000256" key="2">
    <source>
        <dbReference type="ARBA" id="ARBA00022723"/>
    </source>
</evidence>
<evidence type="ECO:0000313" key="16">
    <source>
        <dbReference type="Proteomes" id="UP001151699"/>
    </source>
</evidence>
<dbReference type="Pfam" id="PF00096">
    <property type="entry name" value="zf-C2H2"/>
    <property type="match status" value="4"/>
</dbReference>
<dbReference type="SUPFAM" id="SSF57667">
    <property type="entry name" value="beta-beta-alpha zinc fingers"/>
    <property type="match status" value="4"/>
</dbReference>
<dbReference type="GO" id="GO:0005634">
    <property type="term" value="C:nucleus"/>
    <property type="evidence" value="ECO:0007669"/>
    <property type="project" value="UniProtKB-SubCell"/>
</dbReference>
<comment type="subcellular location">
    <subcellularLocation>
        <location evidence="1">Nucleus</location>
    </subcellularLocation>
</comment>
<sequence>MTTTRLIQETQVCRLCYSRNTETDTVDIYGEKGKERDYLSKINRYLYLKVNDNDDYPKTICWMCSSQLNTFHKFYEKINQIQKSVLKDEYEKNILVPHFESSLDNVSSSEIEIFEEGCDEDTVEVVVLNTDDNYEDIDQQYEIEIHDDGQTASDTEKEEEIENKVVLRNVIKREKSIVHCTNRQTRSTKPKSTIARTSKAEQTESNEEFTDVILKQEEECEETPSGSIEDIKDVVYYDVDDTAESDESPPSKKRRGRPKVIKTENLTPDEDVELPVRRYTRQKPTVQRKVSDLPLRDADEGESGDEFPARDSDNEDWPAQTTLDDFPNKIIENGLLLVKGKKLMSMICKYYKLECDLCEQKTRFKYLRELFNHYQDDHKEDGYVTCCQSKFYRYPAIIMHMARHIQPDAFKCHICGYMVTRPRFLQSHIQTHLPEDQKPYACDECPKRFVWKGALLIHKIQHQPREERKLYVCHVCGKVYDTPGGLSTHKKLIHSAKKPSSNVCHVCAKKFATRTGLNEHMATIHQPREKDQLQCPDCGKWLMNQRCLKSHMILHSDTVLKCNKCEYTTKKHVLLNRHLVTQHSDVKPFKCDQCDRSFKLKRALTVHISQHTSQQKTFKCTFCDRTFNSSTNFYTHRKNIHPKELQALKDRKMELQRQKRIKAGIEEPDSYEVIEMADESLESPGHHITIRASDTQEEYVISTDDSSGIRILDASQIDERTLTKLISGDYETMDEENISNEVDPLVLNIEIDESGQSKVNVKLN</sequence>
<evidence type="ECO:0000256" key="5">
    <source>
        <dbReference type="ARBA" id="ARBA00022833"/>
    </source>
</evidence>
<evidence type="ECO:0000259" key="14">
    <source>
        <dbReference type="PROSITE" id="PS51915"/>
    </source>
</evidence>
<dbReference type="PANTHER" id="PTHR24404">
    <property type="entry name" value="ZINC FINGER PROTEIN"/>
    <property type="match status" value="1"/>
</dbReference>
<accession>A0A9Q0MVX4</accession>
<feature type="domain" description="ZAD" evidence="14">
    <location>
        <begin position="11"/>
        <end position="88"/>
    </location>
</feature>
<dbReference type="GO" id="GO:0008270">
    <property type="term" value="F:zinc ion binding"/>
    <property type="evidence" value="ECO:0007669"/>
    <property type="project" value="UniProtKB-UniRule"/>
</dbReference>
<evidence type="ECO:0000256" key="7">
    <source>
        <dbReference type="ARBA" id="ARBA00023125"/>
    </source>
</evidence>
<dbReference type="InterPro" id="IPR013087">
    <property type="entry name" value="Znf_C2H2_type"/>
</dbReference>
<reference evidence="15" key="1">
    <citation type="submission" date="2022-07" db="EMBL/GenBank/DDBJ databases">
        <authorList>
            <person name="Trinca V."/>
            <person name="Uliana J.V.C."/>
            <person name="Torres T.T."/>
            <person name="Ward R.J."/>
            <person name="Monesi N."/>
        </authorList>
    </citation>
    <scope>NUCLEOTIDE SEQUENCE</scope>
    <source>
        <strain evidence="15">HSMRA1968</strain>
        <tissue evidence="15">Whole embryos</tissue>
    </source>
</reference>
<dbReference type="GO" id="GO:0000978">
    <property type="term" value="F:RNA polymerase II cis-regulatory region sequence-specific DNA binding"/>
    <property type="evidence" value="ECO:0007669"/>
    <property type="project" value="TreeGrafter"/>
</dbReference>
<keyword evidence="16" id="KW-1185">Reference proteome</keyword>
<keyword evidence="5 11" id="KW-0862">Zinc</keyword>
<evidence type="ECO:0000256" key="10">
    <source>
        <dbReference type="PROSITE-ProRule" id="PRU00042"/>
    </source>
</evidence>
<feature type="domain" description="C2H2-type" evidence="13">
    <location>
        <begin position="533"/>
        <end position="556"/>
    </location>
</feature>
<dbReference type="Pfam" id="PF13912">
    <property type="entry name" value="zf-C2H2_6"/>
    <property type="match status" value="1"/>
</dbReference>